<evidence type="ECO:0000256" key="5">
    <source>
        <dbReference type="ARBA" id="ARBA00022857"/>
    </source>
</evidence>
<protein>
    <recommendedName>
        <fullName evidence="3 8">Dihydrofolate reductase</fullName>
        <ecNumber evidence="3 8">1.5.1.3</ecNumber>
    </recommendedName>
</protein>
<dbReference type="PANTHER" id="PTHR48069">
    <property type="entry name" value="DIHYDROFOLATE REDUCTASE"/>
    <property type="match status" value="1"/>
</dbReference>
<keyword evidence="5 8" id="KW-0521">NADP</keyword>
<dbReference type="SUPFAM" id="SSF53597">
    <property type="entry name" value="Dihydrofolate reductase-like"/>
    <property type="match status" value="1"/>
</dbReference>
<dbReference type="CDD" id="cd00209">
    <property type="entry name" value="DHFR"/>
    <property type="match status" value="1"/>
</dbReference>
<accession>A0ABW7N8A6</accession>
<keyword evidence="12" id="KW-1185">Reference proteome</keyword>
<evidence type="ECO:0000256" key="6">
    <source>
        <dbReference type="ARBA" id="ARBA00023002"/>
    </source>
</evidence>
<evidence type="ECO:0000256" key="9">
    <source>
        <dbReference type="RuleBase" id="RU004474"/>
    </source>
</evidence>
<comment type="function">
    <text evidence="7 8">Key enzyme in folate metabolism. Catalyzes an essential reaction for de novo glycine and purine synthesis, and for DNA precursor synthesis.</text>
</comment>
<evidence type="ECO:0000256" key="8">
    <source>
        <dbReference type="PIRNR" id="PIRNR000194"/>
    </source>
</evidence>
<dbReference type="PIRSF" id="PIRSF000194">
    <property type="entry name" value="DHFR"/>
    <property type="match status" value="1"/>
</dbReference>
<gene>
    <name evidence="11" type="ORF">ACHKAR_09555</name>
</gene>
<keyword evidence="6 8" id="KW-0560">Oxidoreductase</keyword>
<feature type="domain" description="DHFR" evidence="10">
    <location>
        <begin position="2"/>
        <end position="165"/>
    </location>
</feature>
<dbReference type="EMBL" id="JBIPKE010000015">
    <property type="protein sequence ID" value="MFH6983685.1"/>
    <property type="molecule type" value="Genomic_DNA"/>
</dbReference>
<evidence type="ECO:0000256" key="3">
    <source>
        <dbReference type="ARBA" id="ARBA00012856"/>
    </source>
</evidence>
<reference evidence="11 12" key="1">
    <citation type="journal article" date="2013" name="Int. J. Syst. Evol. Microbiol.">
        <title>Marinoscillum luteum sp. nov., isolated from marine sediment.</title>
        <authorList>
            <person name="Cha I.T."/>
            <person name="Park S.J."/>
            <person name="Kim S.J."/>
            <person name="Kim J.G."/>
            <person name="Jung M.Y."/>
            <person name="Shin K.S."/>
            <person name="Kwon K.K."/>
            <person name="Yang S.H."/>
            <person name="Seo Y.S."/>
            <person name="Rhee S.K."/>
        </authorList>
    </citation>
    <scope>NUCLEOTIDE SEQUENCE [LARGE SCALE GENOMIC DNA]</scope>
    <source>
        <strain evidence="11 12">KCTC 23939</strain>
    </source>
</reference>
<dbReference type="Gene3D" id="3.40.430.10">
    <property type="entry name" value="Dihydrofolate Reductase, subunit A"/>
    <property type="match status" value="1"/>
</dbReference>
<comment type="similarity">
    <text evidence="2 8 9">Belongs to the dihydrofolate reductase family.</text>
</comment>
<dbReference type="InterPro" id="IPR001796">
    <property type="entry name" value="DHFR_dom"/>
</dbReference>
<dbReference type="Proteomes" id="UP001610063">
    <property type="component" value="Unassembled WGS sequence"/>
</dbReference>
<dbReference type="InterPro" id="IPR024072">
    <property type="entry name" value="DHFR-like_dom_sf"/>
</dbReference>
<evidence type="ECO:0000313" key="12">
    <source>
        <dbReference type="Proteomes" id="UP001610063"/>
    </source>
</evidence>
<dbReference type="InterPro" id="IPR012259">
    <property type="entry name" value="DHFR"/>
</dbReference>
<dbReference type="GO" id="GO:0004146">
    <property type="term" value="F:dihydrofolate reductase activity"/>
    <property type="evidence" value="ECO:0007669"/>
    <property type="project" value="UniProtKB-EC"/>
</dbReference>
<dbReference type="RefSeq" id="WP_159579213.1">
    <property type="nucleotide sequence ID" value="NZ_JBIPKE010000015.1"/>
</dbReference>
<evidence type="ECO:0000256" key="4">
    <source>
        <dbReference type="ARBA" id="ARBA00022563"/>
    </source>
</evidence>
<dbReference type="PRINTS" id="PR00070">
    <property type="entry name" value="DHFR"/>
</dbReference>
<dbReference type="EC" id="1.5.1.3" evidence="3 8"/>
<dbReference type="PANTHER" id="PTHR48069:SF3">
    <property type="entry name" value="DIHYDROFOLATE REDUCTASE"/>
    <property type="match status" value="1"/>
</dbReference>
<keyword evidence="4 8" id="KW-0554">One-carbon metabolism</keyword>
<evidence type="ECO:0000256" key="7">
    <source>
        <dbReference type="ARBA" id="ARBA00025067"/>
    </source>
</evidence>
<dbReference type="PROSITE" id="PS51330">
    <property type="entry name" value="DHFR_2"/>
    <property type="match status" value="1"/>
</dbReference>
<sequence>MIISMIAAMGTNRAIGKDNDIPWHLPDDFQYFKQTTEGHHVIMGRKNFESLPPRFRPLPNRPNVVITRKDFFDAEGSQVVNSLEAALQIARENNEPEAFIIGGGQIYQMGLEVADKIYLTEIDGTFDGDTFFPEFDHQLWKETSRLHHPVDEKHKFAFDFVIYEKK</sequence>
<dbReference type="Pfam" id="PF00186">
    <property type="entry name" value="DHFR_1"/>
    <property type="match status" value="1"/>
</dbReference>
<organism evidence="11 12">
    <name type="scientific">Marinoscillum luteum</name>
    <dbReference type="NCBI Taxonomy" id="861051"/>
    <lineage>
        <taxon>Bacteria</taxon>
        <taxon>Pseudomonadati</taxon>
        <taxon>Bacteroidota</taxon>
        <taxon>Cytophagia</taxon>
        <taxon>Cytophagales</taxon>
        <taxon>Reichenbachiellaceae</taxon>
        <taxon>Marinoscillum</taxon>
    </lineage>
</organism>
<dbReference type="PROSITE" id="PS00075">
    <property type="entry name" value="DHFR_1"/>
    <property type="match status" value="1"/>
</dbReference>
<comment type="catalytic activity">
    <reaction evidence="8">
        <text>(6S)-5,6,7,8-tetrahydrofolate + NADP(+) = 7,8-dihydrofolate + NADPH + H(+)</text>
        <dbReference type="Rhea" id="RHEA:15009"/>
        <dbReference type="ChEBI" id="CHEBI:15378"/>
        <dbReference type="ChEBI" id="CHEBI:57451"/>
        <dbReference type="ChEBI" id="CHEBI:57453"/>
        <dbReference type="ChEBI" id="CHEBI:57783"/>
        <dbReference type="ChEBI" id="CHEBI:58349"/>
        <dbReference type="EC" id="1.5.1.3"/>
    </reaction>
</comment>
<comment type="pathway">
    <text evidence="1 8">Cofactor biosynthesis; tetrahydrofolate biosynthesis; 5,6,7,8-tetrahydrofolate from 7,8-dihydrofolate: step 1/1.</text>
</comment>
<comment type="caution">
    <text evidence="11">The sequence shown here is derived from an EMBL/GenBank/DDBJ whole genome shotgun (WGS) entry which is preliminary data.</text>
</comment>
<evidence type="ECO:0000256" key="1">
    <source>
        <dbReference type="ARBA" id="ARBA00004903"/>
    </source>
</evidence>
<evidence type="ECO:0000313" key="11">
    <source>
        <dbReference type="EMBL" id="MFH6983685.1"/>
    </source>
</evidence>
<name>A0ABW7N8A6_9BACT</name>
<evidence type="ECO:0000259" key="10">
    <source>
        <dbReference type="PROSITE" id="PS51330"/>
    </source>
</evidence>
<dbReference type="InterPro" id="IPR017925">
    <property type="entry name" value="DHFR_CS"/>
</dbReference>
<proteinExistence type="inferred from homology"/>
<evidence type="ECO:0000256" key="2">
    <source>
        <dbReference type="ARBA" id="ARBA00009539"/>
    </source>
</evidence>